<gene>
    <name evidence="1" type="ORF">D9619_005648</name>
</gene>
<sequence length="203" mass="23460">MEAREDIPRVSVDSVQDWRTVKTHYREAAMEELQKLLAGQDVGREKDAIVMHLEQFINKTFSLAEPNLRVNGHHFESLDKDGREMELFDETLDRRIWSLADTRLQWHKRIADTRRTVPREIEKTLSSLLEQHKELDSTLLPELSNDVDDQDSTLLDEASGQRLGEVAQRTTGLVNELDQTVTEQQERGMRSEVIANEVKSLKP</sequence>
<dbReference type="InterPro" id="IPR013950">
    <property type="entry name" value="Mis14/Nsl1"/>
</dbReference>
<reference evidence="1 2" key="1">
    <citation type="journal article" date="2020" name="ISME J.">
        <title>Uncovering the hidden diversity of litter-decomposition mechanisms in mushroom-forming fungi.</title>
        <authorList>
            <person name="Floudas D."/>
            <person name="Bentzer J."/>
            <person name="Ahren D."/>
            <person name="Johansson T."/>
            <person name="Persson P."/>
            <person name="Tunlid A."/>
        </authorList>
    </citation>
    <scope>NUCLEOTIDE SEQUENCE [LARGE SCALE GENOMIC DNA]</scope>
    <source>
        <strain evidence="1 2">CBS 101986</strain>
    </source>
</reference>
<keyword evidence="2" id="KW-1185">Reference proteome</keyword>
<dbReference type="PANTHER" id="PTHR31749">
    <property type="entry name" value="KINETOCHORE-ASSOCIATED PROTEIN NSL1 HOMOLOG"/>
    <property type="match status" value="1"/>
</dbReference>
<dbReference type="PANTHER" id="PTHR31749:SF3">
    <property type="entry name" value="KINETOCHORE-ASSOCIATED PROTEIN NSL1 HOMOLOG"/>
    <property type="match status" value="1"/>
</dbReference>
<organism evidence="1 2">
    <name type="scientific">Psilocybe cf. subviscida</name>
    <dbReference type="NCBI Taxonomy" id="2480587"/>
    <lineage>
        <taxon>Eukaryota</taxon>
        <taxon>Fungi</taxon>
        <taxon>Dikarya</taxon>
        <taxon>Basidiomycota</taxon>
        <taxon>Agaricomycotina</taxon>
        <taxon>Agaricomycetes</taxon>
        <taxon>Agaricomycetidae</taxon>
        <taxon>Agaricales</taxon>
        <taxon>Agaricineae</taxon>
        <taxon>Strophariaceae</taxon>
        <taxon>Psilocybe</taxon>
    </lineage>
</organism>
<dbReference type="AlphaFoldDB" id="A0A8H5BW43"/>
<accession>A0A8H5BW43</accession>
<evidence type="ECO:0000313" key="2">
    <source>
        <dbReference type="Proteomes" id="UP000567179"/>
    </source>
</evidence>
<comment type="caution">
    <text evidence="1">The sequence shown here is derived from an EMBL/GenBank/DDBJ whole genome shotgun (WGS) entry which is preliminary data.</text>
</comment>
<dbReference type="EMBL" id="JAACJJ010000001">
    <property type="protein sequence ID" value="KAF5330321.1"/>
    <property type="molecule type" value="Genomic_DNA"/>
</dbReference>
<proteinExistence type="predicted"/>
<name>A0A8H5BW43_9AGAR</name>
<dbReference type="Pfam" id="PF08641">
    <property type="entry name" value="Mis14"/>
    <property type="match status" value="1"/>
</dbReference>
<evidence type="ECO:0000313" key="1">
    <source>
        <dbReference type="EMBL" id="KAF5330321.1"/>
    </source>
</evidence>
<dbReference type="Proteomes" id="UP000567179">
    <property type="component" value="Unassembled WGS sequence"/>
</dbReference>
<dbReference type="GO" id="GO:0000444">
    <property type="term" value="C:MIS12/MIND type complex"/>
    <property type="evidence" value="ECO:0007669"/>
    <property type="project" value="TreeGrafter"/>
</dbReference>
<dbReference type="OrthoDB" id="2135762at2759"/>
<protein>
    <submittedName>
        <fullName evidence="1">Uncharacterized protein</fullName>
    </submittedName>
</protein>
<dbReference type="GO" id="GO:0000070">
    <property type="term" value="P:mitotic sister chromatid segregation"/>
    <property type="evidence" value="ECO:0007669"/>
    <property type="project" value="InterPro"/>
</dbReference>